<evidence type="ECO:0000256" key="1">
    <source>
        <dbReference type="ARBA" id="ARBA00008270"/>
    </source>
</evidence>
<dbReference type="SUPFAM" id="SSF54506">
    <property type="entry name" value="Diaminopimelate epimerase-like"/>
    <property type="match status" value="2"/>
</dbReference>
<name>A0ABM0M7A9_SACKO</name>
<sequence>MNLSETAYVRTLNDGIQTGSKFELRWFTPTNEVPLCGHATLASAAVLFNVVGNPSDVLTFVTKTRGELYARRHSDGYICMDFPSYNTEKVDVDKEPFQSMIKTTIADLPYQDLQYSDETKTFIIRLTDSTKRSDFERFLPNISAMHECDLEGKHVHYVIAALKGCHDNDAVDDSGTSYDFVSRFFSPWNGVPEDPVTDVLEKLSPNTAAMFELDTDGRTFVDVIVTLHGKNEVQGFPNYDLLSRVFSPWDGLPEDPVTGSAHAVLSSYWSKQLKKRNLYARQCSKRGGEIKMTVKDNGRVDIAGQAVVMMKGKLTI</sequence>
<dbReference type="PANTHER" id="PTHR13774:SF17">
    <property type="entry name" value="PHENAZINE BIOSYNTHESIS-LIKE DOMAIN-CONTAINING PROTEIN"/>
    <property type="match status" value="1"/>
</dbReference>
<accession>A0ABM0M7A9</accession>
<keyword evidence="3" id="KW-1185">Reference proteome</keyword>
<evidence type="ECO:0000256" key="2">
    <source>
        <dbReference type="ARBA" id="ARBA00023235"/>
    </source>
</evidence>
<dbReference type="Pfam" id="PF02567">
    <property type="entry name" value="PhzC-PhzF"/>
    <property type="match status" value="2"/>
</dbReference>
<reference evidence="4" key="1">
    <citation type="submission" date="2025-08" db="UniProtKB">
        <authorList>
            <consortium name="RefSeq"/>
        </authorList>
    </citation>
    <scope>IDENTIFICATION</scope>
    <source>
        <tissue evidence="4">Testes</tissue>
    </source>
</reference>
<proteinExistence type="inferred from homology"/>
<dbReference type="Gene3D" id="3.10.310.10">
    <property type="entry name" value="Diaminopimelate Epimerase, Chain A, domain 1"/>
    <property type="match status" value="3"/>
</dbReference>
<evidence type="ECO:0000313" key="4">
    <source>
        <dbReference type="RefSeq" id="XP_006815900.1"/>
    </source>
</evidence>
<dbReference type="RefSeq" id="XP_006815900.1">
    <property type="nucleotide sequence ID" value="XM_006815837.1"/>
</dbReference>
<gene>
    <name evidence="4" type="primary">LOC100378713</name>
</gene>
<evidence type="ECO:0000313" key="3">
    <source>
        <dbReference type="Proteomes" id="UP000694865"/>
    </source>
</evidence>
<dbReference type="PIRSF" id="PIRSF016184">
    <property type="entry name" value="PhzC_PhzF"/>
    <property type="match status" value="1"/>
</dbReference>
<comment type="similarity">
    <text evidence="1">Belongs to the PhzF family.</text>
</comment>
<dbReference type="Proteomes" id="UP000694865">
    <property type="component" value="Unplaced"/>
</dbReference>
<organism evidence="3 4">
    <name type="scientific">Saccoglossus kowalevskii</name>
    <name type="common">Acorn worm</name>
    <dbReference type="NCBI Taxonomy" id="10224"/>
    <lineage>
        <taxon>Eukaryota</taxon>
        <taxon>Metazoa</taxon>
        <taxon>Hemichordata</taxon>
        <taxon>Enteropneusta</taxon>
        <taxon>Harrimaniidae</taxon>
        <taxon>Saccoglossus</taxon>
    </lineage>
</organism>
<keyword evidence="2" id="KW-0413">Isomerase</keyword>
<protein>
    <submittedName>
        <fullName evidence="4">Phenazine biosynthesis-like domain-containing protein-like</fullName>
    </submittedName>
</protein>
<dbReference type="InterPro" id="IPR003719">
    <property type="entry name" value="Phenazine_PhzF-like"/>
</dbReference>
<dbReference type="PANTHER" id="PTHR13774">
    <property type="entry name" value="PHENAZINE BIOSYNTHESIS PROTEIN"/>
    <property type="match status" value="1"/>
</dbReference>
<dbReference type="GeneID" id="100378713"/>